<dbReference type="EMBL" id="LAVV01002775">
    <property type="protein sequence ID" value="KNZ62607.1"/>
    <property type="molecule type" value="Genomic_DNA"/>
</dbReference>
<comment type="caution">
    <text evidence="2">The sequence shown here is derived from an EMBL/GenBank/DDBJ whole genome shotgun (WGS) entry which is preliminary data.</text>
</comment>
<evidence type="ECO:0000256" key="1">
    <source>
        <dbReference type="SAM" id="MobiDB-lite"/>
    </source>
</evidence>
<gene>
    <name evidence="2" type="ORF">VP01_12499g1</name>
</gene>
<dbReference type="Proteomes" id="UP000037035">
    <property type="component" value="Unassembled WGS sequence"/>
</dbReference>
<dbReference type="AlphaFoldDB" id="A0A0L6VPR4"/>
<evidence type="ECO:0000313" key="3">
    <source>
        <dbReference type="Proteomes" id="UP000037035"/>
    </source>
</evidence>
<feature type="region of interest" description="Disordered" evidence="1">
    <location>
        <begin position="96"/>
        <end position="140"/>
    </location>
</feature>
<organism evidence="2 3">
    <name type="scientific">Puccinia sorghi</name>
    <dbReference type="NCBI Taxonomy" id="27349"/>
    <lineage>
        <taxon>Eukaryota</taxon>
        <taxon>Fungi</taxon>
        <taxon>Dikarya</taxon>
        <taxon>Basidiomycota</taxon>
        <taxon>Pucciniomycotina</taxon>
        <taxon>Pucciniomycetes</taxon>
        <taxon>Pucciniales</taxon>
        <taxon>Pucciniaceae</taxon>
        <taxon>Puccinia</taxon>
    </lineage>
</organism>
<evidence type="ECO:0000313" key="2">
    <source>
        <dbReference type="EMBL" id="KNZ62607.1"/>
    </source>
</evidence>
<name>A0A0L6VPR4_9BASI</name>
<reference evidence="2 3" key="1">
    <citation type="submission" date="2015-08" db="EMBL/GenBank/DDBJ databases">
        <title>Next Generation Sequencing and Analysis of the Genome of Puccinia sorghi L Schw, the Causal Agent of Maize Common Rust.</title>
        <authorList>
            <person name="Rochi L."/>
            <person name="Burguener G."/>
            <person name="Darino M."/>
            <person name="Turjanski A."/>
            <person name="Kreff E."/>
            <person name="Dieguez M.J."/>
            <person name="Sacco F."/>
        </authorList>
    </citation>
    <scope>NUCLEOTIDE SEQUENCE [LARGE SCALE GENOMIC DNA]</scope>
    <source>
        <strain evidence="2 3">RO10H11247</strain>
    </source>
</reference>
<dbReference type="VEuPathDB" id="FungiDB:VP01_12499g1"/>
<feature type="non-terminal residue" evidence="2">
    <location>
        <position position="1"/>
    </location>
</feature>
<accession>A0A0L6VPR4</accession>
<sequence>VEPLSGLNHICTSSKTNPPLVLSTIGIDSNNNCSPCLGTQMKSMARRQLISPSYGLSSRESIGMMPTSLSIFKKGFRQLIYRTIKLENCYHDKVWSSRKTDSTPSTLKNEDASKYKSSKKFRLKPSTPLASSLASRQKRSTKIASVLNKEGQLNGVEHARREKEGLC</sequence>
<proteinExistence type="predicted"/>
<keyword evidence="3" id="KW-1185">Reference proteome</keyword>
<feature type="non-terminal residue" evidence="2">
    <location>
        <position position="167"/>
    </location>
</feature>
<protein>
    <submittedName>
        <fullName evidence="2">Uncharacterized protein</fullName>
    </submittedName>
</protein>